<evidence type="ECO:0000256" key="3">
    <source>
        <dbReference type="RuleBase" id="RU003476"/>
    </source>
</evidence>
<keyword evidence="6" id="KW-1185">Reference proteome</keyword>
<sequence>MCSAFAIYWPCTLVTGTTGEGLDLTNSKRGKVWLAVSGLVIDEKGRWLVVKKRYGGLKGKWSLPAGFVDENETADEAVLREVFEETGVRARVKGLIGLRTGVINHEISDNMLLFSLAPSEGSDEVSVQEKELFEVRWMQPQELLANPDASVIIHKLIQDDRGSSIEMIEGINPGNQFGYTAYKLFL</sequence>
<dbReference type="GO" id="GO:0016787">
    <property type="term" value="F:hydrolase activity"/>
    <property type="evidence" value="ECO:0007669"/>
    <property type="project" value="UniProtKB-KW"/>
</dbReference>
<name>A0A3L7K154_9BACI</name>
<dbReference type="InterPro" id="IPR000086">
    <property type="entry name" value="NUDIX_hydrolase_dom"/>
</dbReference>
<comment type="cofactor">
    <cofactor evidence="1">
        <name>Mg(2+)</name>
        <dbReference type="ChEBI" id="CHEBI:18420"/>
    </cofactor>
</comment>
<dbReference type="PANTHER" id="PTHR43046:SF14">
    <property type="entry name" value="MUTT_NUDIX FAMILY PROTEIN"/>
    <property type="match status" value="1"/>
</dbReference>
<dbReference type="Proteomes" id="UP000276770">
    <property type="component" value="Unassembled WGS sequence"/>
</dbReference>
<dbReference type="OrthoDB" id="9786141at2"/>
<evidence type="ECO:0000313" key="6">
    <source>
        <dbReference type="Proteomes" id="UP000276770"/>
    </source>
</evidence>
<accession>A0A3L7K154</accession>
<dbReference type="InterPro" id="IPR020084">
    <property type="entry name" value="NUDIX_hydrolase_CS"/>
</dbReference>
<reference evidence="5 6" key="1">
    <citation type="submission" date="2018-10" db="EMBL/GenBank/DDBJ databases">
        <title>Falsibacillus sp. genome draft.</title>
        <authorList>
            <person name="Shi S."/>
        </authorList>
    </citation>
    <scope>NUCLEOTIDE SEQUENCE [LARGE SCALE GENOMIC DNA]</scope>
    <source>
        <strain evidence="5 6">GY 10110</strain>
    </source>
</reference>
<keyword evidence="2 3" id="KW-0378">Hydrolase</keyword>
<gene>
    <name evidence="5" type="ORF">D9X91_05280</name>
</gene>
<dbReference type="PROSITE" id="PS00893">
    <property type="entry name" value="NUDIX_BOX"/>
    <property type="match status" value="1"/>
</dbReference>
<dbReference type="PANTHER" id="PTHR43046">
    <property type="entry name" value="GDP-MANNOSE MANNOSYL HYDROLASE"/>
    <property type="match status" value="1"/>
</dbReference>
<evidence type="ECO:0000259" key="4">
    <source>
        <dbReference type="PROSITE" id="PS51462"/>
    </source>
</evidence>
<comment type="caution">
    <text evidence="5">The sequence shown here is derived from an EMBL/GenBank/DDBJ whole genome shotgun (WGS) entry which is preliminary data.</text>
</comment>
<evidence type="ECO:0000256" key="2">
    <source>
        <dbReference type="ARBA" id="ARBA00022801"/>
    </source>
</evidence>
<dbReference type="AlphaFoldDB" id="A0A3L7K154"/>
<dbReference type="InterPro" id="IPR020476">
    <property type="entry name" value="Nudix_hydrolase"/>
</dbReference>
<dbReference type="Pfam" id="PF00293">
    <property type="entry name" value="NUDIX"/>
    <property type="match status" value="1"/>
</dbReference>
<dbReference type="PROSITE" id="PS51462">
    <property type="entry name" value="NUDIX"/>
    <property type="match status" value="1"/>
</dbReference>
<dbReference type="PRINTS" id="PR00502">
    <property type="entry name" value="NUDIXFAMILY"/>
</dbReference>
<dbReference type="SUPFAM" id="SSF55811">
    <property type="entry name" value="Nudix"/>
    <property type="match status" value="1"/>
</dbReference>
<evidence type="ECO:0000256" key="1">
    <source>
        <dbReference type="ARBA" id="ARBA00001946"/>
    </source>
</evidence>
<protein>
    <submittedName>
        <fullName evidence="5">NUDIX hydrolase</fullName>
    </submittedName>
</protein>
<dbReference type="InterPro" id="IPR015797">
    <property type="entry name" value="NUDIX_hydrolase-like_dom_sf"/>
</dbReference>
<dbReference type="Gene3D" id="3.90.79.10">
    <property type="entry name" value="Nucleoside Triphosphate Pyrophosphohydrolase"/>
    <property type="match status" value="1"/>
</dbReference>
<comment type="similarity">
    <text evidence="3">Belongs to the Nudix hydrolase family.</text>
</comment>
<feature type="domain" description="Nudix hydrolase" evidence="4">
    <location>
        <begin position="31"/>
        <end position="161"/>
    </location>
</feature>
<evidence type="ECO:0000313" key="5">
    <source>
        <dbReference type="EMBL" id="RLQ96520.1"/>
    </source>
</evidence>
<proteinExistence type="inferred from homology"/>
<organism evidence="5 6">
    <name type="scientific">Falsibacillus albus</name>
    <dbReference type="NCBI Taxonomy" id="2478915"/>
    <lineage>
        <taxon>Bacteria</taxon>
        <taxon>Bacillati</taxon>
        <taxon>Bacillota</taxon>
        <taxon>Bacilli</taxon>
        <taxon>Bacillales</taxon>
        <taxon>Bacillaceae</taxon>
        <taxon>Falsibacillus</taxon>
    </lineage>
</organism>
<dbReference type="EMBL" id="RCVZ01000003">
    <property type="protein sequence ID" value="RLQ96520.1"/>
    <property type="molecule type" value="Genomic_DNA"/>
</dbReference>